<feature type="transmembrane region" description="Helical" evidence="5">
    <location>
        <begin position="138"/>
        <end position="158"/>
    </location>
</feature>
<proteinExistence type="predicted"/>
<dbReference type="InterPro" id="IPR004837">
    <property type="entry name" value="NaCa_Exmemb"/>
</dbReference>
<feature type="transmembrane region" description="Helical" evidence="5">
    <location>
        <begin position="254"/>
        <end position="279"/>
    </location>
</feature>
<keyword evidence="9" id="KW-1185">Reference proteome</keyword>
<keyword evidence="6" id="KW-0732">Signal</keyword>
<comment type="subcellular location">
    <subcellularLocation>
        <location evidence="1">Membrane</location>
        <topology evidence="1">Multi-pass membrane protein</topology>
    </subcellularLocation>
</comment>
<feature type="transmembrane region" description="Helical" evidence="5">
    <location>
        <begin position="299"/>
        <end position="317"/>
    </location>
</feature>
<keyword evidence="4 5" id="KW-0472">Membrane</keyword>
<evidence type="ECO:0000256" key="5">
    <source>
        <dbReference type="SAM" id="Phobius"/>
    </source>
</evidence>
<evidence type="ECO:0000259" key="7">
    <source>
        <dbReference type="Pfam" id="PF01699"/>
    </source>
</evidence>
<protein>
    <recommendedName>
        <fullName evidence="7">Sodium/calcium exchanger membrane region domain-containing protein</fullName>
    </recommendedName>
</protein>
<keyword evidence="2 5" id="KW-0812">Transmembrane</keyword>
<dbReference type="Pfam" id="PF01699">
    <property type="entry name" value="Na_Ca_ex"/>
    <property type="match status" value="1"/>
</dbReference>
<feature type="transmembrane region" description="Helical" evidence="5">
    <location>
        <begin position="363"/>
        <end position="382"/>
    </location>
</feature>
<reference evidence="9" key="2">
    <citation type="journal article" date="2013" name="PLoS Genet.">
        <title>Comparative genome structure, secondary metabolite, and effector coding capacity across Cochliobolus pathogens.</title>
        <authorList>
            <person name="Condon B.J."/>
            <person name="Leng Y."/>
            <person name="Wu D."/>
            <person name="Bushley K.E."/>
            <person name="Ohm R.A."/>
            <person name="Otillar R."/>
            <person name="Martin J."/>
            <person name="Schackwitz W."/>
            <person name="Grimwood J."/>
            <person name="MohdZainudin N."/>
            <person name="Xue C."/>
            <person name="Wang R."/>
            <person name="Manning V.A."/>
            <person name="Dhillon B."/>
            <person name="Tu Z.J."/>
            <person name="Steffenson B.J."/>
            <person name="Salamov A."/>
            <person name="Sun H."/>
            <person name="Lowry S."/>
            <person name="LaButti K."/>
            <person name="Han J."/>
            <person name="Copeland A."/>
            <person name="Lindquist E."/>
            <person name="Barry K."/>
            <person name="Schmutz J."/>
            <person name="Baker S.E."/>
            <person name="Ciuffetti L.M."/>
            <person name="Grigoriev I.V."/>
            <person name="Zhong S."/>
            <person name="Turgeon B.G."/>
        </authorList>
    </citation>
    <scope>NUCLEOTIDE SEQUENCE [LARGE SCALE GENOMIC DNA]</scope>
    <source>
        <strain evidence="9">C5 / ATCC 48332 / race O</strain>
    </source>
</reference>
<evidence type="ECO:0000256" key="4">
    <source>
        <dbReference type="ARBA" id="ARBA00023136"/>
    </source>
</evidence>
<feature type="domain" description="Sodium/calcium exchanger membrane region" evidence="7">
    <location>
        <begin position="81"/>
        <end position="182"/>
    </location>
</feature>
<dbReference type="EMBL" id="KB445584">
    <property type="protein sequence ID" value="EMD86758.1"/>
    <property type="molecule type" value="Genomic_DNA"/>
</dbReference>
<organism evidence="8 9">
    <name type="scientific">Cochliobolus heterostrophus (strain C5 / ATCC 48332 / race O)</name>
    <name type="common">Southern corn leaf blight fungus</name>
    <name type="synonym">Bipolaris maydis</name>
    <dbReference type="NCBI Taxonomy" id="701091"/>
    <lineage>
        <taxon>Eukaryota</taxon>
        <taxon>Fungi</taxon>
        <taxon>Dikarya</taxon>
        <taxon>Ascomycota</taxon>
        <taxon>Pezizomycotina</taxon>
        <taxon>Dothideomycetes</taxon>
        <taxon>Pleosporomycetidae</taxon>
        <taxon>Pleosporales</taxon>
        <taxon>Pleosporineae</taxon>
        <taxon>Pleosporaceae</taxon>
        <taxon>Bipolaris</taxon>
    </lineage>
</organism>
<dbReference type="HOGENOM" id="CLU_633134_0_0_1"/>
<evidence type="ECO:0000256" key="1">
    <source>
        <dbReference type="ARBA" id="ARBA00004141"/>
    </source>
</evidence>
<dbReference type="GO" id="GO:0016020">
    <property type="term" value="C:membrane"/>
    <property type="evidence" value="ECO:0007669"/>
    <property type="project" value="UniProtKB-SubCell"/>
</dbReference>
<dbReference type="AlphaFoldDB" id="M2UFI9"/>
<evidence type="ECO:0000256" key="3">
    <source>
        <dbReference type="ARBA" id="ARBA00022989"/>
    </source>
</evidence>
<feature type="signal peptide" evidence="6">
    <location>
        <begin position="1"/>
        <end position="24"/>
    </location>
</feature>
<evidence type="ECO:0000313" key="9">
    <source>
        <dbReference type="Proteomes" id="UP000016936"/>
    </source>
</evidence>
<feature type="transmembrane region" description="Helical" evidence="5">
    <location>
        <begin position="94"/>
        <end position="117"/>
    </location>
</feature>
<name>M2UFI9_COCH5</name>
<feature type="chain" id="PRO_5004026753" description="Sodium/calcium exchanger membrane region domain-containing protein" evidence="6">
    <location>
        <begin position="25"/>
        <end position="433"/>
    </location>
</feature>
<reference evidence="8 9" key="1">
    <citation type="journal article" date="2012" name="PLoS Pathog.">
        <title>Diverse lifestyles and strategies of plant pathogenesis encoded in the genomes of eighteen Dothideomycetes fungi.</title>
        <authorList>
            <person name="Ohm R.A."/>
            <person name="Feau N."/>
            <person name="Henrissat B."/>
            <person name="Schoch C.L."/>
            <person name="Horwitz B.A."/>
            <person name="Barry K.W."/>
            <person name="Condon B.J."/>
            <person name="Copeland A.C."/>
            <person name="Dhillon B."/>
            <person name="Glaser F."/>
            <person name="Hesse C.N."/>
            <person name="Kosti I."/>
            <person name="LaButti K."/>
            <person name="Lindquist E.A."/>
            <person name="Lucas S."/>
            <person name="Salamov A.A."/>
            <person name="Bradshaw R.E."/>
            <person name="Ciuffetti L."/>
            <person name="Hamelin R.C."/>
            <person name="Kema G.H.J."/>
            <person name="Lawrence C."/>
            <person name="Scott J.A."/>
            <person name="Spatafora J.W."/>
            <person name="Turgeon B.G."/>
            <person name="de Wit P.J.G.M."/>
            <person name="Zhong S."/>
            <person name="Goodwin S.B."/>
            <person name="Grigoriev I.V."/>
        </authorList>
    </citation>
    <scope>NUCLEOTIDE SEQUENCE [LARGE SCALE GENOMIC DNA]</scope>
    <source>
        <strain evidence="9">C5 / ATCC 48332 / race O</strain>
    </source>
</reference>
<gene>
    <name evidence="8" type="ORF">COCHEDRAFT_1034524</name>
</gene>
<keyword evidence="3 5" id="KW-1133">Transmembrane helix</keyword>
<evidence type="ECO:0000256" key="6">
    <source>
        <dbReference type="SAM" id="SignalP"/>
    </source>
</evidence>
<evidence type="ECO:0000313" key="8">
    <source>
        <dbReference type="EMBL" id="EMD86758.1"/>
    </source>
</evidence>
<dbReference type="OrthoDB" id="3715800at2759"/>
<feature type="transmembrane region" description="Helical" evidence="5">
    <location>
        <begin position="32"/>
        <end position="57"/>
    </location>
</feature>
<dbReference type="Proteomes" id="UP000016936">
    <property type="component" value="Unassembled WGS sequence"/>
</dbReference>
<feature type="transmembrane region" description="Helical" evidence="5">
    <location>
        <begin position="329"/>
        <end position="351"/>
    </location>
</feature>
<feature type="transmembrane region" description="Helical" evidence="5">
    <location>
        <begin position="164"/>
        <end position="183"/>
    </location>
</feature>
<accession>M2UFI9</accession>
<dbReference type="GO" id="GO:0055085">
    <property type="term" value="P:transmembrane transport"/>
    <property type="evidence" value="ECO:0007669"/>
    <property type="project" value="InterPro"/>
</dbReference>
<feature type="transmembrane region" description="Helical" evidence="5">
    <location>
        <begin position="69"/>
        <end position="88"/>
    </location>
</feature>
<sequence>MLFWCLCFVAFVAFMLSCVVSASAARLSIRFWSAICAVLATTAVQKLSLLQLVLILLQRKHSICANVVEFLLGASDWAHSVLALVAAWTGQSKIVPASLVGAIAVNHLVLIGVCFVNGVQNNNETRYPFMMAAIHARLLPAVLATLVCAGSANAWPGVSDERILRVYCVTSAILLLVFAVHIIHVCTLNSWIVQAADPLLRLSDCNNRDHYASRVSEKTDAAGVSQLRHERQKWLYDCGADPEMPGSNHGQHQFWDTVLVIALLLVSCGASFGSCVQLLSSLAPDGIASFQSSLHVGYVFFPISTCAAGVVAVQLHGNQRRSGWCSDSILYSAVISVFRLICFVLPTFVLTRWATASLESIEFLYGYQVGLLAIAVLVPVYAMQNDADNWYVTSDLAMFQLICFQAYRNSSAFVLRNLYALCLVDSRADDVNK</sequence>
<evidence type="ECO:0000256" key="2">
    <source>
        <dbReference type="ARBA" id="ARBA00022692"/>
    </source>
</evidence>